<sequence length="251" mass="28693">MTHEEFFLDRFSAIYPYSHCVWRIPEASAQADLWRLESPLFDLGCGDGIYMGIMQERVGRPERVIGLDPLAHEIEKARKTGAYDALHVGTSSNIPLEDASVNSVFSNSVVEHIQDKEGTLKEVARILAPGGLYLFSAPTDAFLGKSNPGKIIRMANKKFIHIWLQSFETWKQDLEKHGLEIIDFRYTLTPENAKEWKHWLPISFLQHVPMKRFGFLPFVSWSRARLKQRKALLQESQLSSGGNIVILARKR</sequence>
<protein>
    <recommendedName>
        <fullName evidence="1">Methyltransferase type 11 domain-containing protein</fullName>
    </recommendedName>
</protein>
<dbReference type="CDD" id="cd02440">
    <property type="entry name" value="AdoMet_MTases"/>
    <property type="match status" value="1"/>
</dbReference>
<dbReference type="GO" id="GO:0008757">
    <property type="term" value="F:S-adenosylmethionine-dependent methyltransferase activity"/>
    <property type="evidence" value="ECO:0007669"/>
    <property type="project" value="InterPro"/>
</dbReference>
<comment type="caution">
    <text evidence="2">The sequence shown here is derived from an EMBL/GenBank/DDBJ whole genome shotgun (WGS) entry which is preliminary data.</text>
</comment>
<dbReference type="Gene3D" id="3.40.50.150">
    <property type="entry name" value="Vaccinia Virus protein VP39"/>
    <property type="match status" value="1"/>
</dbReference>
<dbReference type="AlphaFoldDB" id="A0A2H0BT49"/>
<evidence type="ECO:0000313" key="3">
    <source>
        <dbReference type="Proteomes" id="UP000231581"/>
    </source>
</evidence>
<dbReference type="EMBL" id="PCSZ01000020">
    <property type="protein sequence ID" value="PIP60865.1"/>
    <property type="molecule type" value="Genomic_DNA"/>
</dbReference>
<name>A0A2H0BT49_9BACT</name>
<gene>
    <name evidence="2" type="ORF">COX00_00785</name>
</gene>
<accession>A0A2H0BT49</accession>
<dbReference type="Pfam" id="PF08241">
    <property type="entry name" value="Methyltransf_11"/>
    <property type="match status" value="1"/>
</dbReference>
<evidence type="ECO:0000313" key="2">
    <source>
        <dbReference type="EMBL" id="PIP60865.1"/>
    </source>
</evidence>
<evidence type="ECO:0000259" key="1">
    <source>
        <dbReference type="Pfam" id="PF08241"/>
    </source>
</evidence>
<dbReference type="Proteomes" id="UP000231581">
    <property type="component" value="Unassembled WGS sequence"/>
</dbReference>
<dbReference type="InterPro" id="IPR013216">
    <property type="entry name" value="Methyltransf_11"/>
</dbReference>
<dbReference type="InterPro" id="IPR029063">
    <property type="entry name" value="SAM-dependent_MTases_sf"/>
</dbReference>
<dbReference type="PANTHER" id="PTHR43861">
    <property type="entry name" value="TRANS-ACONITATE 2-METHYLTRANSFERASE-RELATED"/>
    <property type="match status" value="1"/>
</dbReference>
<proteinExistence type="predicted"/>
<reference evidence="2 3" key="1">
    <citation type="submission" date="2017-09" db="EMBL/GenBank/DDBJ databases">
        <title>Depth-based differentiation of microbial function through sediment-hosted aquifers and enrichment of novel symbionts in the deep terrestrial subsurface.</title>
        <authorList>
            <person name="Probst A.J."/>
            <person name="Ladd B."/>
            <person name="Jarett J.K."/>
            <person name="Geller-Mcgrath D.E."/>
            <person name="Sieber C.M."/>
            <person name="Emerson J.B."/>
            <person name="Anantharaman K."/>
            <person name="Thomas B.C."/>
            <person name="Malmstrom R."/>
            <person name="Stieglmeier M."/>
            <person name="Klingl A."/>
            <person name="Woyke T."/>
            <person name="Ryan C.M."/>
            <person name="Banfield J.F."/>
        </authorList>
    </citation>
    <scope>NUCLEOTIDE SEQUENCE [LARGE SCALE GENOMIC DNA]</scope>
    <source>
        <strain evidence="2">CG22_combo_CG10-13_8_21_14_all_47_17</strain>
    </source>
</reference>
<organism evidence="2 3">
    <name type="scientific">Candidatus Uhrbacteria bacterium CG22_combo_CG10-13_8_21_14_all_47_17</name>
    <dbReference type="NCBI Taxonomy" id="1975041"/>
    <lineage>
        <taxon>Bacteria</taxon>
        <taxon>Candidatus Uhriibacteriota</taxon>
    </lineage>
</organism>
<feature type="domain" description="Methyltransferase type 11" evidence="1">
    <location>
        <begin position="42"/>
        <end position="135"/>
    </location>
</feature>
<dbReference type="SUPFAM" id="SSF53335">
    <property type="entry name" value="S-adenosyl-L-methionine-dependent methyltransferases"/>
    <property type="match status" value="1"/>
</dbReference>